<proteinExistence type="predicted"/>
<evidence type="ECO:0000313" key="2">
    <source>
        <dbReference type="EMBL" id="OPJ88342.1"/>
    </source>
</evidence>
<keyword evidence="3" id="KW-1185">Reference proteome</keyword>
<gene>
    <name evidence="2" type="ORF">AV530_014204</name>
</gene>
<sequence>MFLITFGSSHYLAVDFVEELPGQTSTENARAAPEVAPHSPEQRSFRERQKYFEMEVKQQQTDKPPKRVSLVGEDDLKKMKEEEARKLQQKRALLLEEEPEEDEMVKQVPEVSVQSSVVIEGVEYKIERLNGRSTQAPATR</sequence>
<evidence type="ECO:0000313" key="3">
    <source>
        <dbReference type="Proteomes" id="UP000190648"/>
    </source>
</evidence>
<dbReference type="Proteomes" id="UP000190648">
    <property type="component" value="Unassembled WGS sequence"/>
</dbReference>
<evidence type="ECO:0000256" key="1">
    <source>
        <dbReference type="SAM" id="MobiDB-lite"/>
    </source>
</evidence>
<dbReference type="EMBL" id="LSYS01001565">
    <property type="protein sequence ID" value="OPJ88342.1"/>
    <property type="molecule type" value="Genomic_DNA"/>
</dbReference>
<dbReference type="AlphaFoldDB" id="A0A1V4KV84"/>
<organism evidence="2 3">
    <name type="scientific">Patagioenas fasciata monilis</name>
    <dbReference type="NCBI Taxonomy" id="372326"/>
    <lineage>
        <taxon>Eukaryota</taxon>
        <taxon>Metazoa</taxon>
        <taxon>Chordata</taxon>
        <taxon>Craniata</taxon>
        <taxon>Vertebrata</taxon>
        <taxon>Euteleostomi</taxon>
        <taxon>Archelosauria</taxon>
        <taxon>Archosauria</taxon>
        <taxon>Dinosauria</taxon>
        <taxon>Saurischia</taxon>
        <taxon>Theropoda</taxon>
        <taxon>Coelurosauria</taxon>
        <taxon>Aves</taxon>
        <taxon>Neognathae</taxon>
        <taxon>Neoaves</taxon>
        <taxon>Columbimorphae</taxon>
        <taxon>Columbiformes</taxon>
        <taxon>Columbidae</taxon>
        <taxon>Patagioenas</taxon>
    </lineage>
</organism>
<name>A0A1V4KV84_PATFA</name>
<reference evidence="2 3" key="1">
    <citation type="submission" date="2016-02" db="EMBL/GenBank/DDBJ databases">
        <title>Band-tailed pigeon sequencing and assembly.</title>
        <authorList>
            <person name="Soares A.E."/>
            <person name="Novak B.J."/>
            <person name="Rice E.S."/>
            <person name="O'Connell B."/>
            <person name="Chang D."/>
            <person name="Weber S."/>
            <person name="Shapiro B."/>
        </authorList>
    </citation>
    <scope>NUCLEOTIDE SEQUENCE [LARGE SCALE GENOMIC DNA]</scope>
    <source>
        <strain evidence="2">BTP2013</strain>
        <tissue evidence="2">Blood</tissue>
    </source>
</reference>
<accession>A0A1V4KV84</accession>
<dbReference type="OrthoDB" id="676979at2759"/>
<feature type="region of interest" description="Disordered" evidence="1">
    <location>
        <begin position="23"/>
        <end position="44"/>
    </location>
</feature>
<comment type="caution">
    <text evidence="2">The sequence shown here is derived from an EMBL/GenBank/DDBJ whole genome shotgun (WGS) entry which is preliminary data.</text>
</comment>
<protein>
    <submittedName>
        <fullName evidence="2">Uncharacterized protein</fullName>
    </submittedName>
</protein>
<dbReference type="STRING" id="372326.A0A1V4KV84"/>